<dbReference type="Proteomes" id="UP000094472">
    <property type="component" value="Unassembled WGS sequence"/>
</dbReference>
<keyword evidence="2" id="KW-1185">Reference proteome</keyword>
<accession>A0A1E3W1F8</accession>
<comment type="caution">
    <text evidence="1">The sequence shown here is derived from an EMBL/GenBank/DDBJ whole genome shotgun (WGS) entry which is preliminary data.</text>
</comment>
<dbReference type="EMBL" id="LPWF01000016">
    <property type="protein sequence ID" value="ODR99610.1"/>
    <property type="molecule type" value="Genomic_DNA"/>
</dbReference>
<proteinExistence type="predicted"/>
<evidence type="ECO:0000313" key="1">
    <source>
        <dbReference type="EMBL" id="ODR99610.1"/>
    </source>
</evidence>
<sequence>MAFEPPLSFAAADIWGWPRVGITVDREFTDFVLVGVPADIRKHILETVTASFRTWEEQEPRVFALRVCREDECLVEVLVVACAPDRENEAASERSATAKDLRRRRQFCVAITRGGIGVSSSNKNVPSSSWIATATKGMSRMVKKTERRGMA</sequence>
<name>A0A1E3W1F8_9HYPH</name>
<dbReference type="AlphaFoldDB" id="A0A1E3W1F8"/>
<gene>
    <name evidence="1" type="ORF">AUC69_08220</name>
</gene>
<protein>
    <submittedName>
        <fullName evidence="1">Uncharacterized protein</fullName>
    </submittedName>
</protein>
<evidence type="ECO:0000313" key="2">
    <source>
        <dbReference type="Proteomes" id="UP000094472"/>
    </source>
</evidence>
<dbReference type="RefSeq" id="WP_069441158.1">
    <property type="nucleotide sequence ID" value="NZ_LPWF01000016.1"/>
</dbReference>
<reference evidence="1 2" key="1">
    <citation type="journal article" date="2016" name="Environ. Microbiol.">
        <title>New Methyloceanibacter diversity from North Sea sediments includes methanotroph containing solely the soluble methane monooxygenase.</title>
        <authorList>
            <person name="Vekeman B."/>
            <person name="Kerckhof F.M."/>
            <person name="Cremers G."/>
            <person name="de Vos P."/>
            <person name="Vandamme P."/>
            <person name="Boon N."/>
            <person name="Op den Camp H.J."/>
            <person name="Heylen K."/>
        </authorList>
    </citation>
    <scope>NUCLEOTIDE SEQUENCE [LARGE SCALE GENOMIC DNA]</scope>
    <source>
        <strain evidence="1 2">R-67175</strain>
    </source>
</reference>
<organism evidence="1 2">
    <name type="scientific">Methyloceanibacter superfactus</name>
    <dbReference type="NCBI Taxonomy" id="1774969"/>
    <lineage>
        <taxon>Bacteria</taxon>
        <taxon>Pseudomonadati</taxon>
        <taxon>Pseudomonadota</taxon>
        <taxon>Alphaproteobacteria</taxon>
        <taxon>Hyphomicrobiales</taxon>
        <taxon>Hyphomicrobiaceae</taxon>
        <taxon>Methyloceanibacter</taxon>
    </lineage>
</organism>